<accession>A0AAU9JVA5</accession>
<organism evidence="1 2">
    <name type="scientific">Blepharisma stoltei</name>
    <dbReference type="NCBI Taxonomy" id="1481888"/>
    <lineage>
        <taxon>Eukaryota</taxon>
        <taxon>Sar</taxon>
        <taxon>Alveolata</taxon>
        <taxon>Ciliophora</taxon>
        <taxon>Postciliodesmatophora</taxon>
        <taxon>Heterotrichea</taxon>
        <taxon>Heterotrichida</taxon>
        <taxon>Blepharismidae</taxon>
        <taxon>Blepharisma</taxon>
    </lineage>
</organism>
<protein>
    <submittedName>
        <fullName evidence="1">Uncharacterized protein</fullName>
    </submittedName>
</protein>
<evidence type="ECO:0000313" key="1">
    <source>
        <dbReference type="EMBL" id="CAG9328416.1"/>
    </source>
</evidence>
<dbReference type="EMBL" id="CAJZBQ010000046">
    <property type="protein sequence ID" value="CAG9328416.1"/>
    <property type="molecule type" value="Genomic_DNA"/>
</dbReference>
<comment type="caution">
    <text evidence="1">The sequence shown here is derived from an EMBL/GenBank/DDBJ whole genome shotgun (WGS) entry which is preliminary data.</text>
</comment>
<keyword evidence="2" id="KW-1185">Reference proteome</keyword>
<dbReference type="AlphaFoldDB" id="A0AAU9JVA5"/>
<gene>
    <name evidence="1" type="ORF">BSTOLATCC_MIC46419</name>
</gene>
<sequence>MEKIENFEDCRFISQAKLTEQYEALKQKILFVNQFLIEDSKDQAEGILESLSSLVSFFQNIDCLYYNSIDILEDTSSDKSWIDLASSLCFTYNFPEADFSCYSIFNKLLLFYNFASKIIF</sequence>
<name>A0AAU9JVA5_9CILI</name>
<reference evidence="1" key="1">
    <citation type="submission" date="2021-09" db="EMBL/GenBank/DDBJ databases">
        <authorList>
            <consortium name="AG Swart"/>
            <person name="Singh M."/>
            <person name="Singh A."/>
            <person name="Seah K."/>
            <person name="Emmerich C."/>
        </authorList>
    </citation>
    <scope>NUCLEOTIDE SEQUENCE</scope>
    <source>
        <strain evidence="1">ATCC30299</strain>
    </source>
</reference>
<proteinExistence type="predicted"/>
<dbReference type="Proteomes" id="UP001162131">
    <property type="component" value="Unassembled WGS sequence"/>
</dbReference>
<evidence type="ECO:0000313" key="2">
    <source>
        <dbReference type="Proteomes" id="UP001162131"/>
    </source>
</evidence>